<dbReference type="PANTHER" id="PTHR43243:SF105">
    <property type="entry name" value="CATIONIC AMINO ACID TRANSPORTER C-TERMINAL DOMAIN-CONTAINING PROTEIN"/>
    <property type="match status" value="1"/>
</dbReference>
<sequence>MSSCSRTAKDFFISLNRKKVICKSELSKEELRRCLTIFDLTALGVGTTLGAGVYILVGDVAKFTAGPGVIISFLIAAVASVLSDLIFSLSTFRQHDIEAVLEY</sequence>
<dbReference type="Gene3D" id="1.20.1740.10">
    <property type="entry name" value="Amino acid/polyamine transporter I"/>
    <property type="match status" value="1"/>
</dbReference>
<name>A0A5K4EK66_SCHMA</name>
<dbReference type="STRING" id="6183.A0A5K4EK66"/>
<keyword evidence="1" id="KW-0812">Transmembrane</keyword>
<dbReference type="GO" id="GO:0005886">
    <property type="term" value="C:plasma membrane"/>
    <property type="evidence" value="ECO:0007669"/>
    <property type="project" value="TreeGrafter"/>
</dbReference>
<organism evidence="2">
    <name type="scientific">Schistosoma mansoni</name>
    <name type="common">Blood fluke</name>
    <dbReference type="NCBI Taxonomy" id="6183"/>
    <lineage>
        <taxon>Eukaryota</taxon>
        <taxon>Metazoa</taxon>
        <taxon>Spiralia</taxon>
        <taxon>Lophotrochozoa</taxon>
        <taxon>Platyhelminthes</taxon>
        <taxon>Trematoda</taxon>
        <taxon>Digenea</taxon>
        <taxon>Strigeidida</taxon>
        <taxon>Schistosomatoidea</taxon>
        <taxon>Schistosomatidae</taxon>
        <taxon>Schistosoma</taxon>
    </lineage>
</organism>
<feature type="transmembrane region" description="Helical" evidence="1">
    <location>
        <begin position="69"/>
        <end position="87"/>
    </location>
</feature>
<reference evidence="2" key="1">
    <citation type="submission" date="2019-11" db="UniProtKB">
        <authorList>
            <consortium name="WormBaseParasite"/>
        </authorList>
    </citation>
    <scope>IDENTIFICATION</scope>
    <source>
        <strain evidence="2">Puerto Rican</strain>
    </source>
</reference>
<feature type="transmembrane region" description="Helical" evidence="1">
    <location>
        <begin position="37"/>
        <end position="57"/>
    </location>
</feature>
<proteinExistence type="predicted"/>
<evidence type="ECO:0000256" key="1">
    <source>
        <dbReference type="SAM" id="Phobius"/>
    </source>
</evidence>
<dbReference type="WBParaSite" id="Smp_123010.5">
    <property type="protein sequence ID" value="Smp_123010.5"/>
    <property type="gene ID" value="Smp_123010"/>
</dbReference>
<keyword evidence="1" id="KW-1133">Transmembrane helix</keyword>
<dbReference type="AlphaFoldDB" id="A0A5K4EK66"/>
<keyword evidence="1" id="KW-0472">Membrane</keyword>
<accession>A0A5K4EK66</accession>
<dbReference type="InParanoid" id="A0A5K4EK66"/>
<evidence type="ECO:0000313" key="2">
    <source>
        <dbReference type="WBParaSite" id="Smp_123010.5"/>
    </source>
</evidence>
<protein>
    <submittedName>
        <fullName evidence="2">Putative cationic amino acid transporter</fullName>
    </submittedName>
</protein>
<dbReference type="GO" id="GO:0015171">
    <property type="term" value="F:amino acid transmembrane transporter activity"/>
    <property type="evidence" value="ECO:0007669"/>
    <property type="project" value="TreeGrafter"/>
</dbReference>
<dbReference type="ExpressionAtlas" id="A0A5K4EK66">
    <property type="expression patterns" value="baseline"/>
</dbReference>
<dbReference type="PANTHER" id="PTHR43243">
    <property type="entry name" value="INNER MEMBRANE TRANSPORTER YGJI-RELATED"/>
    <property type="match status" value="1"/>
</dbReference>